<keyword evidence="2" id="KW-1185">Reference proteome</keyword>
<dbReference type="RefSeq" id="WP_279380269.1">
    <property type="nucleotide sequence ID" value="NZ_JACHNZ010000045.1"/>
</dbReference>
<dbReference type="AlphaFoldDB" id="A0A7W7B5J5"/>
<dbReference type="EMBL" id="JACHNZ010000045">
    <property type="protein sequence ID" value="MBB4633495.1"/>
    <property type="molecule type" value="Genomic_DNA"/>
</dbReference>
<dbReference type="Proteomes" id="UP000566324">
    <property type="component" value="Unassembled WGS sequence"/>
</dbReference>
<evidence type="ECO:0000313" key="2">
    <source>
        <dbReference type="Proteomes" id="UP000566324"/>
    </source>
</evidence>
<proteinExistence type="predicted"/>
<comment type="caution">
    <text evidence="1">The sequence shown here is derived from an EMBL/GenBank/DDBJ whole genome shotgun (WGS) entry which is preliminary data.</text>
</comment>
<reference evidence="1 2" key="1">
    <citation type="submission" date="2020-08" db="EMBL/GenBank/DDBJ databases">
        <title>Genomic Encyclopedia of Type Strains, Phase IV (KMG-IV): sequencing the most valuable type-strain genomes for metagenomic binning, comparative biology and taxonomic classification.</title>
        <authorList>
            <person name="Goeker M."/>
        </authorList>
    </citation>
    <scope>NUCLEOTIDE SEQUENCE [LARGE SCALE GENOMIC DNA]</scope>
    <source>
        <strain evidence="1 2">DSM 17328</strain>
    </source>
</reference>
<sequence>MERGPCAYKILMFWACRAQKPPRLSWRRRLSDAVTLRLVRA</sequence>
<evidence type="ECO:0000313" key="1">
    <source>
        <dbReference type="EMBL" id="MBB4633495.1"/>
    </source>
</evidence>
<organism evidence="1 2">
    <name type="scientific">Sphingosinicella soli</name>
    <dbReference type="NCBI Taxonomy" id="333708"/>
    <lineage>
        <taxon>Bacteria</taxon>
        <taxon>Pseudomonadati</taxon>
        <taxon>Pseudomonadota</taxon>
        <taxon>Alphaproteobacteria</taxon>
        <taxon>Sphingomonadales</taxon>
        <taxon>Sphingosinicellaceae</taxon>
        <taxon>Sphingosinicella</taxon>
    </lineage>
</organism>
<name>A0A7W7B5J5_9SPHN</name>
<gene>
    <name evidence="1" type="ORF">GGQ98_003134</name>
</gene>
<accession>A0A7W7B5J5</accession>
<protein>
    <submittedName>
        <fullName evidence="1">Uncharacterized protein</fullName>
    </submittedName>
</protein>